<comment type="catalytic activity">
    <reaction evidence="2">
        <text>D-mannitol 1-phosphate + NAD(+) = beta-D-fructose 6-phosphate + NADH + H(+)</text>
        <dbReference type="Rhea" id="RHEA:19661"/>
        <dbReference type="ChEBI" id="CHEBI:15378"/>
        <dbReference type="ChEBI" id="CHEBI:57540"/>
        <dbReference type="ChEBI" id="CHEBI:57634"/>
        <dbReference type="ChEBI" id="CHEBI:57945"/>
        <dbReference type="ChEBI" id="CHEBI:61381"/>
        <dbReference type="EC" id="1.1.1.17"/>
    </reaction>
</comment>
<evidence type="ECO:0000259" key="4">
    <source>
        <dbReference type="Pfam" id="PF08125"/>
    </source>
</evidence>
<dbReference type="InterPro" id="IPR050988">
    <property type="entry name" value="Mannitol_DH/Oxidoreductase"/>
</dbReference>
<dbReference type="InterPro" id="IPR013131">
    <property type="entry name" value="Mannitol_DH_N"/>
</dbReference>
<dbReference type="PANTHER" id="PTHR43362:SF1">
    <property type="entry name" value="MANNITOL DEHYDROGENASE 2-RELATED"/>
    <property type="match status" value="1"/>
</dbReference>
<reference evidence="5" key="1">
    <citation type="submission" date="2010-08" db="EMBL/GenBank/DDBJ databases">
        <authorList>
            <person name="Weinstock G."/>
            <person name="Sodergren E."/>
            <person name="Clifton S."/>
            <person name="Fulton L."/>
            <person name="Fulton B."/>
            <person name="Courtney L."/>
            <person name="Fronick C."/>
            <person name="Harrison M."/>
            <person name="Strong C."/>
            <person name="Farmer C."/>
            <person name="Delahaunty K."/>
            <person name="Markovic C."/>
            <person name="Hall O."/>
            <person name="Minx P."/>
            <person name="Tomlinson C."/>
            <person name="Mitreva M."/>
            <person name="Hou S."/>
            <person name="Chen J."/>
            <person name="Wollam A."/>
            <person name="Pepin K.H."/>
            <person name="Johnson M."/>
            <person name="Bhonagiri V."/>
            <person name="Zhang X."/>
            <person name="Suruliraj S."/>
            <person name="Warren W."/>
            <person name="Chinwalla A."/>
            <person name="Mardis E.R."/>
            <person name="Wilson R.K."/>
        </authorList>
    </citation>
    <scope>NUCLEOTIDE SEQUENCE [LARGE SCALE GENOMIC DNA]</scope>
    <source>
        <strain evidence="5">HL044PA1</strain>
    </source>
</reference>
<dbReference type="InterPro" id="IPR008927">
    <property type="entry name" value="6-PGluconate_DH-like_C_sf"/>
</dbReference>
<evidence type="ECO:0000259" key="3">
    <source>
        <dbReference type="Pfam" id="PF01232"/>
    </source>
</evidence>
<comment type="caution">
    <text evidence="5">The sequence shown here is derived from an EMBL/GenBank/DDBJ whole genome shotgun (WGS) entry which is preliminary data.</text>
</comment>
<dbReference type="SUPFAM" id="SSF51735">
    <property type="entry name" value="NAD(P)-binding Rossmann-fold domains"/>
    <property type="match status" value="1"/>
</dbReference>
<evidence type="ECO:0000256" key="1">
    <source>
        <dbReference type="ARBA" id="ARBA00023002"/>
    </source>
</evidence>
<feature type="domain" description="Mannitol dehydrogenase C-terminal" evidence="4">
    <location>
        <begin position="320"/>
        <end position="509"/>
    </location>
</feature>
<evidence type="ECO:0000256" key="2">
    <source>
        <dbReference type="ARBA" id="ARBA00048615"/>
    </source>
</evidence>
<dbReference type="InterPro" id="IPR013328">
    <property type="entry name" value="6PGD_dom2"/>
</dbReference>
<evidence type="ECO:0000313" key="6">
    <source>
        <dbReference type="Proteomes" id="UP000003179"/>
    </source>
</evidence>
<dbReference type="SUPFAM" id="SSF48179">
    <property type="entry name" value="6-phosphogluconate dehydrogenase C-terminal domain-like"/>
    <property type="match status" value="1"/>
</dbReference>
<protein>
    <submittedName>
        <fullName evidence="5">Mannitol dehydrogenase domain protein</fullName>
    </submittedName>
</protein>
<sequence length="537" mass="58704">MIRKDDMKLDLDALGGCALADAGISLPTFDIDEMRSQAHDRPRWMHIGPGNLFRVHIARLAQDIMNSGAEQCGIAAIAPRNPLRLDRGLGGHDLLTLGVTSHADGHTDFGVIASISEGLAYHRADDFHRIIEIACAESLQLITLTITEKGYQLNGSDGSFQDAVVEDLGCDPMTDPMSSTMALVAALLVRRFHAGATPVALVSCDNFSHNGDKLRSSVLTITAEWEKRGTIGHEVVEWITEKVAFPISVIDKITPVPSQKVADQLASMGFDDMTIDPDAEVAGYANTEPTEYLVIEDRFPNGRPELEKAGVCFTDRETCDRFERMKVTTCLNPLHTALAVTGVLLRKPTIDEAMRDPNLAGLVHRLGWQEGLPVVSNPGIVDPKEFLREVEEERFPNPFLGDTPSRIATDTSQKIPIRFGETIKSYLADDSFDVASLRAIPFVFAAWCRYLMGIADDGEPVELSPDPLLADLKSVVSEVRFGDDDPKVIAAILSRADIFGVDLTKTSLAEVVERFFIRLTAGPGAVRSVLNKEFAHS</sequence>
<gene>
    <name evidence="5" type="ORF">HMPREF9607_00863</name>
</gene>
<feature type="domain" description="Mannitol dehydrogenase N-terminal" evidence="3">
    <location>
        <begin position="44"/>
        <end position="266"/>
    </location>
</feature>
<keyword evidence="1" id="KW-0560">Oxidoreductase</keyword>
<accession>A0ABN0C6X6</accession>
<dbReference type="PANTHER" id="PTHR43362">
    <property type="entry name" value="MANNITOL DEHYDROGENASE DSF1-RELATED"/>
    <property type="match status" value="1"/>
</dbReference>
<dbReference type="Gene3D" id="1.10.1040.10">
    <property type="entry name" value="N-(1-d-carboxylethyl)-l-norvaline Dehydrogenase, domain 2"/>
    <property type="match status" value="1"/>
</dbReference>
<dbReference type="EMBL" id="ADZU01000015">
    <property type="protein sequence ID" value="EFS93012.1"/>
    <property type="molecule type" value="Genomic_DNA"/>
</dbReference>
<dbReference type="InterPro" id="IPR036291">
    <property type="entry name" value="NAD(P)-bd_dom_sf"/>
</dbReference>
<dbReference type="Gene3D" id="3.40.50.720">
    <property type="entry name" value="NAD(P)-binding Rossmann-like Domain"/>
    <property type="match status" value="1"/>
</dbReference>
<organism evidence="5 6">
    <name type="scientific">Cutibacterium modestum HL044PA1</name>
    <dbReference type="NCBI Taxonomy" id="765109"/>
    <lineage>
        <taxon>Bacteria</taxon>
        <taxon>Bacillati</taxon>
        <taxon>Actinomycetota</taxon>
        <taxon>Actinomycetes</taxon>
        <taxon>Propionibacteriales</taxon>
        <taxon>Propionibacteriaceae</taxon>
        <taxon>Cutibacterium</taxon>
        <taxon>Cutibacterium modestum</taxon>
    </lineage>
</organism>
<dbReference type="InterPro" id="IPR013118">
    <property type="entry name" value="Mannitol_DH_C"/>
</dbReference>
<dbReference type="Pfam" id="PF01232">
    <property type="entry name" value="Mannitol_dh"/>
    <property type="match status" value="1"/>
</dbReference>
<evidence type="ECO:0000313" key="5">
    <source>
        <dbReference type="EMBL" id="EFS93012.1"/>
    </source>
</evidence>
<proteinExistence type="predicted"/>
<keyword evidence="6" id="KW-1185">Reference proteome</keyword>
<dbReference type="Pfam" id="PF08125">
    <property type="entry name" value="Mannitol_dh_C"/>
    <property type="match status" value="1"/>
</dbReference>
<name>A0ABN0C6X6_9ACTN</name>
<dbReference type="Proteomes" id="UP000003179">
    <property type="component" value="Unassembled WGS sequence"/>
</dbReference>